<organism evidence="2 3">
    <name type="scientific">Salinimonas iocasae</name>
    <dbReference type="NCBI Taxonomy" id="2572577"/>
    <lineage>
        <taxon>Bacteria</taxon>
        <taxon>Pseudomonadati</taxon>
        <taxon>Pseudomonadota</taxon>
        <taxon>Gammaproteobacteria</taxon>
        <taxon>Alteromonadales</taxon>
        <taxon>Alteromonadaceae</taxon>
        <taxon>Alteromonas/Salinimonas group</taxon>
        <taxon>Salinimonas</taxon>
    </lineage>
</organism>
<accession>A0A5B7YI00</accession>
<feature type="chain" id="PRO_5022961983" evidence="1">
    <location>
        <begin position="21"/>
        <end position="99"/>
    </location>
</feature>
<evidence type="ECO:0000313" key="3">
    <source>
        <dbReference type="Proteomes" id="UP000304912"/>
    </source>
</evidence>
<dbReference type="RefSeq" id="WP_139757625.1">
    <property type="nucleotide sequence ID" value="NZ_CP039852.1"/>
</dbReference>
<evidence type="ECO:0000256" key="1">
    <source>
        <dbReference type="SAM" id="SignalP"/>
    </source>
</evidence>
<sequence length="99" mass="10559">MKHWLLVVSLLLLLPAQGNGQGLSDNRLDLQRIAAADSCFGELVKENIQQAEDTDGDGLLSSATQPLAQRPFAVLVKNSASAAQTEGVTPPIRAPPHYI</sequence>
<feature type="signal peptide" evidence="1">
    <location>
        <begin position="1"/>
        <end position="20"/>
    </location>
</feature>
<dbReference type="EMBL" id="CP039852">
    <property type="protein sequence ID" value="QCZ94893.1"/>
    <property type="molecule type" value="Genomic_DNA"/>
</dbReference>
<dbReference type="KEGG" id="salk:FBQ74_16075"/>
<name>A0A5B7YI00_9ALTE</name>
<keyword evidence="3" id="KW-1185">Reference proteome</keyword>
<proteinExistence type="predicted"/>
<evidence type="ECO:0000313" key="2">
    <source>
        <dbReference type="EMBL" id="QCZ94893.1"/>
    </source>
</evidence>
<protein>
    <submittedName>
        <fullName evidence="2">Uncharacterized protein</fullName>
    </submittedName>
</protein>
<dbReference type="AlphaFoldDB" id="A0A5B7YI00"/>
<gene>
    <name evidence="2" type="ORF">FBQ74_16075</name>
</gene>
<dbReference type="Proteomes" id="UP000304912">
    <property type="component" value="Chromosome"/>
</dbReference>
<reference evidence="2 3" key="1">
    <citation type="submission" date="2019-04" db="EMBL/GenBank/DDBJ databases">
        <title>Salinimonas iocasae sp. nov., a halophilic bacterium isolated from the outer tube casing of tubeworms in Okinawa Trough.</title>
        <authorList>
            <person name="Zhang H."/>
            <person name="Wang H."/>
            <person name="Li C."/>
        </authorList>
    </citation>
    <scope>NUCLEOTIDE SEQUENCE [LARGE SCALE GENOMIC DNA]</scope>
    <source>
        <strain evidence="2 3">KX18D6</strain>
    </source>
</reference>
<keyword evidence="1" id="KW-0732">Signal</keyword>